<dbReference type="EMBL" id="CM055109">
    <property type="protein sequence ID" value="KAJ7523354.1"/>
    <property type="molecule type" value="Genomic_DNA"/>
</dbReference>
<evidence type="ECO:0000313" key="1">
    <source>
        <dbReference type="EMBL" id="KAJ7523354.1"/>
    </source>
</evidence>
<reference evidence="2" key="1">
    <citation type="journal article" date="2024" name="Proc. Natl. Acad. Sci. U.S.A.">
        <title>Extraordinary preservation of gene collinearity over three hundred million years revealed in homosporous lycophytes.</title>
        <authorList>
            <person name="Li C."/>
            <person name="Wickell D."/>
            <person name="Kuo L.Y."/>
            <person name="Chen X."/>
            <person name="Nie B."/>
            <person name="Liao X."/>
            <person name="Peng D."/>
            <person name="Ji J."/>
            <person name="Jenkins J."/>
            <person name="Williams M."/>
            <person name="Shu S."/>
            <person name="Plott C."/>
            <person name="Barry K."/>
            <person name="Rajasekar S."/>
            <person name="Grimwood J."/>
            <person name="Han X."/>
            <person name="Sun S."/>
            <person name="Hou Z."/>
            <person name="He W."/>
            <person name="Dai G."/>
            <person name="Sun C."/>
            <person name="Schmutz J."/>
            <person name="Leebens-Mack J.H."/>
            <person name="Li F.W."/>
            <person name="Wang L."/>
        </authorList>
    </citation>
    <scope>NUCLEOTIDE SEQUENCE [LARGE SCALE GENOMIC DNA]</scope>
    <source>
        <strain evidence="2">cv. PW_Plant_1</strain>
    </source>
</reference>
<accession>A0ACC2B0P9</accession>
<evidence type="ECO:0000313" key="2">
    <source>
        <dbReference type="Proteomes" id="UP001162992"/>
    </source>
</evidence>
<keyword evidence="2" id="KW-1185">Reference proteome</keyword>
<protein>
    <submittedName>
        <fullName evidence="1">Uncharacterized protein</fullName>
    </submittedName>
</protein>
<gene>
    <name evidence="1" type="ORF">O6H91_18G048200</name>
</gene>
<comment type="caution">
    <text evidence="1">The sequence shown here is derived from an EMBL/GenBank/DDBJ whole genome shotgun (WGS) entry which is preliminary data.</text>
</comment>
<sequence length="252" mass="27458">MSNKGEAYAAPPAPASSPIAPPLCHCSLRYYQAPYPPPCLCCIPPPICLPPPFFLNSSCPQPASCSAALHQNPRQSFPSSQTPSSLKASPWIAPFHPVGNAYYRSIPPCLLPSCIGSSLPSCPCFFYASPCPLAAANCFLEGSTKPFAAQASEIYNVSATPANDADINGNYGEQSAAYDIGQSYPDIDQFNNPQDRYDEGEQDGEEDDPQYVLTDEWAEFFAKSEARRRESMDLTLFSFFAFLLDFLCVFAQ</sequence>
<proteinExistence type="predicted"/>
<organism evidence="1 2">
    <name type="scientific">Diphasiastrum complanatum</name>
    <name type="common">Issler's clubmoss</name>
    <name type="synonym">Lycopodium complanatum</name>
    <dbReference type="NCBI Taxonomy" id="34168"/>
    <lineage>
        <taxon>Eukaryota</taxon>
        <taxon>Viridiplantae</taxon>
        <taxon>Streptophyta</taxon>
        <taxon>Embryophyta</taxon>
        <taxon>Tracheophyta</taxon>
        <taxon>Lycopodiopsida</taxon>
        <taxon>Lycopodiales</taxon>
        <taxon>Lycopodiaceae</taxon>
        <taxon>Lycopodioideae</taxon>
        <taxon>Diphasiastrum</taxon>
    </lineage>
</organism>
<name>A0ACC2B0P9_DIPCM</name>
<dbReference type="Proteomes" id="UP001162992">
    <property type="component" value="Chromosome 18"/>
</dbReference>